<dbReference type="EMBL" id="JADTFC010000028">
    <property type="protein sequence ID" value="MBG6288382.1"/>
    <property type="molecule type" value="Genomic_DNA"/>
</dbReference>
<evidence type="ECO:0000313" key="1">
    <source>
        <dbReference type="EMBL" id="MBG6288382.1"/>
    </source>
</evidence>
<evidence type="ECO:0000313" key="2">
    <source>
        <dbReference type="Proteomes" id="UP000608450"/>
    </source>
</evidence>
<protein>
    <submittedName>
        <fullName evidence="1">Uncharacterized protein</fullName>
    </submittedName>
</protein>
<name>A0ABS0KJZ1_PSENT</name>
<gene>
    <name evidence="1" type="ORF">I5I61_13080</name>
</gene>
<dbReference type="RefSeq" id="WP_196912743.1">
    <property type="nucleotide sequence ID" value="NZ_JADTFC010000028.1"/>
</dbReference>
<sequence>MATSDGIATNDWETIRDLAATVVNRSGAGDDGSLDRKRLLRALDKLEKKYGRLPSILSTRADYVDDPELSLSLLKEAYVTADERSDVKNKAFISSTLSELYLETFQRKDLARFWLGLFTKDLESYSEDEYLQKLSAELTTSLSDT</sequence>
<proteinExistence type="predicted"/>
<keyword evidence="2" id="KW-1185">Reference proteome</keyword>
<dbReference type="Proteomes" id="UP000608450">
    <property type="component" value="Unassembled WGS sequence"/>
</dbReference>
<organism evidence="1 2">
    <name type="scientific">Pseudomonas nitroreducens</name>
    <dbReference type="NCBI Taxonomy" id="46680"/>
    <lineage>
        <taxon>Bacteria</taxon>
        <taxon>Pseudomonadati</taxon>
        <taxon>Pseudomonadota</taxon>
        <taxon>Gammaproteobacteria</taxon>
        <taxon>Pseudomonadales</taxon>
        <taxon>Pseudomonadaceae</taxon>
        <taxon>Pseudomonas</taxon>
    </lineage>
</organism>
<accession>A0ABS0KJZ1</accession>
<reference evidence="1 2" key="1">
    <citation type="submission" date="2020-11" db="EMBL/GenBank/DDBJ databases">
        <title>Enhanced detection system for hospital associated transmission using whole genome sequencing surveillance.</title>
        <authorList>
            <person name="Harrison L.H."/>
            <person name="Van Tyne D."/>
            <person name="Marsh J.W."/>
            <person name="Griffith M.P."/>
            <person name="Snyder D.J."/>
            <person name="Cooper V.S."/>
            <person name="Mustapha M."/>
        </authorList>
    </citation>
    <scope>NUCLEOTIDE SEQUENCE [LARGE SCALE GENOMIC DNA]</scope>
    <source>
        <strain evidence="1 2">PSA00705</strain>
    </source>
</reference>
<comment type="caution">
    <text evidence="1">The sequence shown here is derived from an EMBL/GenBank/DDBJ whole genome shotgun (WGS) entry which is preliminary data.</text>
</comment>